<reference evidence="1 2" key="1">
    <citation type="journal article" date="2020" name="Mol. Plant">
        <title>The Chromosome-Based Rubber Tree Genome Provides New Insights into Spurge Genome Evolution and Rubber Biosynthesis.</title>
        <authorList>
            <person name="Liu J."/>
            <person name="Shi C."/>
            <person name="Shi C.C."/>
            <person name="Li W."/>
            <person name="Zhang Q.J."/>
            <person name="Zhang Y."/>
            <person name="Li K."/>
            <person name="Lu H.F."/>
            <person name="Shi C."/>
            <person name="Zhu S.T."/>
            <person name="Xiao Z.Y."/>
            <person name="Nan H."/>
            <person name="Yue Y."/>
            <person name="Zhu X.G."/>
            <person name="Wu Y."/>
            <person name="Hong X.N."/>
            <person name="Fan G.Y."/>
            <person name="Tong Y."/>
            <person name="Zhang D."/>
            <person name="Mao C.L."/>
            <person name="Liu Y.L."/>
            <person name="Hao S.J."/>
            <person name="Liu W.Q."/>
            <person name="Lv M.Q."/>
            <person name="Zhang H.B."/>
            <person name="Liu Y."/>
            <person name="Hu-Tang G.R."/>
            <person name="Wang J.P."/>
            <person name="Wang J.H."/>
            <person name="Sun Y.H."/>
            <person name="Ni S.B."/>
            <person name="Chen W.B."/>
            <person name="Zhang X.C."/>
            <person name="Jiao Y.N."/>
            <person name="Eichler E.E."/>
            <person name="Li G.H."/>
            <person name="Liu X."/>
            <person name="Gao L.Z."/>
        </authorList>
    </citation>
    <scope>NUCLEOTIDE SEQUENCE [LARGE SCALE GENOMIC DNA]</scope>
    <source>
        <strain evidence="2">cv. GT1</strain>
        <tissue evidence="1">Leaf</tissue>
    </source>
</reference>
<organism evidence="1 2">
    <name type="scientific">Hevea brasiliensis</name>
    <name type="common">Para rubber tree</name>
    <name type="synonym">Siphonia brasiliensis</name>
    <dbReference type="NCBI Taxonomy" id="3981"/>
    <lineage>
        <taxon>Eukaryota</taxon>
        <taxon>Viridiplantae</taxon>
        <taxon>Streptophyta</taxon>
        <taxon>Embryophyta</taxon>
        <taxon>Tracheophyta</taxon>
        <taxon>Spermatophyta</taxon>
        <taxon>Magnoliopsida</taxon>
        <taxon>eudicotyledons</taxon>
        <taxon>Gunneridae</taxon>
        <taxon>Pentapetalae</taxon>
        <taxon>rosids</taxon>
        <taxon>fabids</taxon>
        <taxon>Malpighiales</taxon>
        <taxon>Euphorbiaceae</taxon>
        <taxon>Crotonoideae</taxon>
        <taxon>Micrandreae</taxon>
        <taxon>Hevea</taxon>
    </lineage>
</organism>
<protein>
    <submittedName>
        <fullName evidence="1">Uncharacterized protein</fullName>
    </submittedName>
</protein>
<dbReference type="AlphaFoldDB" id="A0A6A6KE94"/>
<gene>
    <name evidence="1" type="ORF">GH714_017047</name>
</gene>
<accession>A0A6A6KE94</accession>
<sequence>MGLVERVGEEGMGRAKREVVGGEGKVLLDMVSREGRVVLDMVAREKGSVGYGGKRGKGTSQPEDELFIKLAWHKDSIAEPSTQSTPSTCGISSLYIPYLSVVRLTEKFICSAVLGLIVKEDKADGMGSPMLLYLLQMPNEAKLGLRILSLPPFVGSD</sequence>
<proteinExistence type="predicted"/>
<name>A0A6A6KE94_HEVBR</name>
<dbReference type="Proteomes" id="UP000467840">
    <property type="component" value="Chromosome 3"/>
</dbReference>
<comment type="caution">
    <text evidence="1">The sequence shown here is derived from an EMBL/GenBank/DDBJ whole genome shotgun (WGS) entry which is preliminary data.</text>
</comment>
<evidence type="ECO:0000313" key="1">
    <source>
        <dbReference type="EMBL" id="KAF2286456.1"/>
    </source>
</evidence>
<dbReference type="EMBL" id="JAAGAX010000017">
    <property type="protein sequence ID" value="KAF2286456.1"/>
    <property type="molecule type" value="Genomic_DNA"/>
</dbReference>
<evidence type="ECO:0000313" key="2">
    <source>
        <dbReference type="Proteomes" id="UP000467840"/>
    </source>
</evidence>
<keyword evidence="2" id="KW-1185">Reference proteome</keyword>